<feature type="chain" id="PRO_5005487754" evidence="1">
    <location>
        <begin position="19"/>
        <end position="56"/>
    </location>
</feature>
<evidence type="ECO:0000313" key="2">
    <source>
        <dbReference type="EMBL" id="CDW24694.1"/>
    </source>
</evidence>
<keyword evidence="1" id="KW-0732">Signal</keyword>
<proteinExistence type="predicted"/>
<evidence type="ECO:0000256" key="1">
    <source>
        <dbReference type="SAM" id="SignalP"/>
    </source>
</evidence>
<dbReference type="EMBL" id="HACA01007333">
    <property type="protein sequence ID" value="CDW24694.1"/>
    <property type="molecule type" value="Transcribed_RNA"/>
</dbReference>
<sequence length="56" mass="6988">MFSLIIFFYLFRSIWVFCIRIPQSHHYLISEVWGLGHRKCMCYGYLRISMRLLWQK</sequence>
<reference evidence="2" key="1">
    <citation type="submission" date="2014-05" db="EMBL/GenBank/DDBJ databases">
        <authorList>
            <person name="Chronopoulou M."/>
        </authorList>
    </citation>
    <scope>NUCLEOTIDE SEQUENCE</scope>
    <source>
        <tissue evidence="2">Whole organism</tissue>
    </source>
</reference>
<name>A0A0K2TF92_LEPSM</name>
<dbReference type="AlphaFoldDB" id="A0A0K2TF92"/>
<accession>A0A0K2TF92</accession>
<organism evidence="2">
    <name type="scientific">Lepeophtheirus salmonis</name>
    <name type="common">Salmon louse</name>
    <name type="synonym">Caligus salmonis</name>
    <dbReference type="NCBI Taxonomy" id="72036"/>
    <lineage>
        <taxon>Eukaryota</taxon>
        <taxon>Metazoa</taxon>
        <taxon>Ecdysozoa</taxon>
        <taxon>Arthropoda</taxon>
        <taxon>Crustacea</taxon>
        <taxon>Multicrustacea</taxon>
        <taxon>Hexanauplia</taxon>
        <taxon>Copepoda</taxon>
        <taxon>Siphonostomatoida</taxon>
        <taxon>Caligidae</taxon>
        <taxon>Lepeophtheirus</taxon>
    </lineage>
</organism>
<feature type="signal peptide" evidence="1">
    <location>
        <begin position="1"/>
        <end position="18"/>
    </location>
</feature>
<protein>
    <submittedName>
        <fullName evidence="2">Uncharacterized protein</fullName>
    </submittedName>
</protein>